<keyword evidence="3" id="KW-1185">Reference proteome</keyword>
<name>A0A926JRX6_9FLAO</name>
<reference evidence="2 3" key="1">
    <citation type="submission" date="2020-09" db="EMBL/GenBank/DDBJ databases">
        <title>Sinomicrobium weinanense sp. nov., a halophilic bacteria isolated from saline-alkali soil.</title>
        <authorList>
            <person name="Wu P."/>
            <person name="Ren H."/>
            <person name="Mei Y."/>
            <person name="Liang Y."/>
            <person name="Chen Z."/>
        </authorList>
    </citation>
    <scope>NUCLEOTIDE SEQUENCE [LARGE SCALE GENOMIC DNA]</scope>
    <source>
        <strain evidence="2 3">FJxs</strain>
    </source>
</reference>
<evidence type="ECO:0000256" key="1">
    <source>
        <dbReference type="SAM" id="Phobius"/>
    </source>
</evidence>
<sequence length="73" mass="8955">MKAYKERKIIRWIHIILSIPVIGLIYGPVYEIPRAVTAIRWVFFPVILISGFWMWYGQFLKRWIKKKYLKKRS</sequence>
<gene>
    <name evidence="2" type="ORF">IBL28_10470</name>
</gene>
<dbReference type="AlphaFoldDB" id="A0A926JRX6"/>
<keyword evidence="1" id="KW-0812">Transmembrane</keyword>
<dbReference type="EMBL" id="JACVDC010000026">
    <property type="protein sequence ID" value="MBC9796395.1"/>
    <property type="molecule type" value="Genomic_DNA"/>
</dbReference>
<comment type="caution">
    <text evidence="2">The sequence shown here is derived from an EMBL/GenBank/DDBJ whole genome shotgun (WGS) entry which is preliminary data.</text>
</comment>
<evidence type="ECO:0000313" key="2">
    <source>
        <dbReference type="EMBL" id="MBC9796395.1"/>
    </source>
</evidence>
<feature type="transmembrane region" description="Helical" evidence="1">
    <location>
        <begin position="12"/>
        <end position="32"/>
    </location>
</feature>
<keyword evidence="1" id="KW-0472">Membrane</keyword>
<protein>
    <submittedName>
        <fullName evidence="2">Uncharacterized protein</fullName>
    </submittedName>
</protein>
<dbReference type="Proteomes" id="UP000653730">
    <property type="component" value="Unassembled WGS sequence"/>
</dbReference>
<keyword evidence="1" id="KW-1133">Transmembrane helix</keyword>
<proteinExistence type="predicted"/>
<feature type="transmembrane region" description="Helical" evidence="1">
    <location>
        <begin position="38"/>
        <end position="56"/>
    </location>
</feature>
<organism evidence="2 3">
    <name type="scientific">Sinomicrobium weinanense</name>
    <dbReference type="NCBI Taxonomy" id="2842200"/>
    <lineage>
        <taxon>Bacteria</taxon>
        <taxon>Pseudomonadati</taxon>
        <taxon>Bacteroidota</taxon>
        <taxon>Flavobacteriia</taxon>
        <taxon>Flavobacteriales</taxon>
        <taxon>Flavobacteriaceae</taxon>
        <taxon>Sinomicrobium</taxon>
    </lineage>
</organism>
<dbReference type="RefSeq" id="WP_187965538.1">
    <property type="nucleotide sequence ID" value="NZ_JACVDC010000026.1"/>
</dbReference>
<evidence type="ECO:0000313" key="3">
    <source>
        <dbReference type="Proteomes" id="UP000653730"/>
    </source>
</evidence>
<accession>A0A926JRX6</accession>